<proteinExistence type="predicted"/>
<protein>
    <recommendedName>
        <fullName evidence="3">DUF4037 domain-containing protein</fullName>
    </recommendedName>
</protein>
<organism evidence="1 2">
    <name type="scientific">Deinococcus hopiensis KR-140</name>
    <dbReference type="NCBI Taxonomy" id="695939"/>
    <lineage>
        <taxon>Bacteria</taxon>
        <taxon>Thermotogati</taxon>
        <taxon>Deinococcota</taxon>
        <taxon>Deinococci</taxon>
        <taxon>Deinococcales</taxon>
        <taxon>Deinococcaceae</taxon>
        <taxon>Deinococcus</taxon>
    </lineage>
</organism>
<evidence type="ECO:0008006" key="3">
    <source>
        <dbReference type="Google" id="ProtNLM"/>
    </source>
</evidence>
<dbReference type="AlphaFoldDB" id="A0A1W1VEI9"/>
<dbReference type="AntiFam" id="ANF00095">
    <property type="entry name" value="Shadow ORF (opposite ABC transporters)"/>
</dbReference>
<name>A0A1W1VEI9_9DEIO</name>
<dbReference type="Proteomes" id="UP000192582">
    <property type="component" value="Unassembled WGS sequence"/>
</dbReference>
<gene>
    <name evidence="1" type="ORF">SAMN00790413_01268</name>
</gene>
<reference evidence="1 2" key="1">
    <citation type="submission" date="2017-04" db="EMBL/GenBank/DDBJ databases">
        <authorList>
            <person name="Afonso C.L."/>
            <person name="Miller P.J."/>
            <person name="Scott M.A."/>
            <person name="Spackman E."/>
            <person name="Goraichik I."/>
            <person name="Dimitrov K.M."/>
            <person name="Suarez D.L."/>
            <person name="Swayne D.E."/>
        </authorList>
    </citation>
    <scope>NUCLEOTIDE SEQUENCE [LARGE SCALE GENOMIC DNA]</scope>
    <source>
        <strain evidence="1 2">KR-140</strain>
    </source>
</reference>
<dbReference type="EMBL" id="FWWU01000009">
    <property type="protein sequence ID" value="SMB91736.1"/>
    <property type="molecule type" value="Genomic_DNA"/>
</dbReference>
<keyword evidence="2" id="KW-1185">Reference proteome</keyword>
<evidence type="ECO:0000313" key="1">
    <source>
        <dbReference type="EMBL" id="SMB91736.1"/>
    </source>
</evidence>
<accession>A0A1W1VEI9</accession>
<sequence>MRDFYSQLLIMNWYIGEGEKRQDLYLLRHVSAELALYAGRLFLAHNRILYPYHKWLMRRLQEASDKPEGLVDAIGQVLASPSRQTAQALLDCVNAFQNWDIAFGDATRSFLQNREWNWRTLRTPLEDRWRIGQREDFLLTGPGERTWMGLGENGAREVVARHRSGVPRRDTQDGLLRRDGAVAGPGVLLARIAGVRISRIVDDLRTWPDAGSNALVPDVLAVNRSPATGAEAQTGAEMGRVPDLGTLRPLPVLLAVFNRLQPLPVHPPRQSVRNEVWAARVGIGEQVCPQTEHVAQEFRRHQLGRVSLGVHAPIRHGHQFVAVAHSLVEVVQDHHHRLALLAVQALNEVQHLQLVAEVQVRGGFVQQQHRCVLRQAHGDPGPLPLSAAQGFQRPRREGGHAGLRQGPGHPLAVVPTPRGQQALMWVAAKPHQPFHGQALGRGGALRQNGEFTRHFPRGQAVEIPAVQQHRTSAGRE</sequence>
<evidence type="ECO:0000313" key="2">
    <source>
        <dbReference type="Proteomes" id="UP000192582"/>
    </source>
</evidence>